<evidence type="ECO:0000256" key="4">
    <source>
        <dbReference type="ARBA" id="ARBA00023125"/>
    </source>
</evidence>
<keyword evidence="4" id="KW-0238">DNA-binding</keyword>
<evidence type="ECO:0000313" key="8">
    <source>
        <dbReference type="Proteomes" id="UP001152300"/>
    </source>
</evidence>
<organism evidence="7 8">
    <name type="scientific">Sclerotinia nivalis</name>
    <dbReference type="NCBI Taxonomy" id="352851"/>
    <lineage>
        <taxon>Eukaryota</taxon>
        <taxon>Fungi</taxon>
        <taxon>Dikarya</taxon>
        <taxon>Ascomycota</taxon>
        <taxon>Pezizomycotina</taxon>
        <taxon>Leotiomycetes</taxon>
        <taxon>Helotiales</taxon>
        <taxon>Sclerotiniaceae</taxon>
        <taxon>Sclerotinia</taxon>
    </lineage>
</organism>
<evidence type="ECO:0000256" key="1">
    <source>
        <dbReference type="ARBA" id="ARBA00022723"/>
    </source>
</evidence>
<sequence length="137" mass="14782">MKCDEGKSVCQRCLQAKQICERYAPPLSASASESGLLKFVVCSASTAADTQNLLPDITARQQRCFAFFRLRTAMELAGLSGADLRSSILLQTAHVESAILNAVVALGALYESVGRSKDAPASDPNYNLIHYQKATQK</sequence>
<dbReference type="Proteomes" id="UP001152300">
    <property type="component" value="Unassembled WGS sequence"/>
</dbReference>
<dbReference type="AlphaFoldDB" id="A0A9X0AEF7"/>
<dbReference type="GO" id="GO:0046872">
    <property type="term" value="F:metal ion binding"/>
    <property type="evidence" value="ECO:0007669"/>
    <property type="project" value="UniProtKB-KW"/>
</dbReference>
<evidence type="ECO:0000313" key="7">
    <source>
        <dbReference type="EMBL" id="KAJ8061255.1"/>
    </source>
</evidence>
<dbReference type="GO" id="GO:0003677">
    <property type="term" value="F:DNA binding"/>
    <property type="evidence" value="ECO:0007669"/>
    <property type="project" value="UniProtKB-KW"/>
</dbReference>
<name>A0A9X0AEF7_9HELO</name>
<proteinExistence type="predicted"/>
<dbReference type="PANTHER" id="PTHR36206">
    <property type="entry name" value="ASPERCRYPTIN BIOSYNTHESIS CLUSTER-SPECIFIC TRANSCRIPTION REGULATOR ATNN-RELATED"/>
    <property type="match status" value="1"/>
</dbReference>
<keyword evidence="2" id="KW-0862">Zinc</keyword>
<keyword evidence="8" id="KW-1185">Reference proteome</keyword>
<dbReference type="EMBL" id="JAPEIS010000012">
    <property type="protein sequence ID" value="KAJ8061255.1"/>
    <property type="molecule type" value="Genomic_DNA"/>
</dbReference>
<dbReference type="InterPro" id="IPR052360">
    <property type="entry name" value="Transcr_Regulatory_Proteins"/>
</dbReference>
<keyword evidence="5" id="KW-0804">Transcription</keyword>
<accession>A0A9X0AEF7</accession>
<evidence type="ECO:0000256" key="6">
    <source>
        <dbReference type="ARBA" id="ARBA00023242"/>
    </source>
</evidence>
<evidence type="ECO:0000256" key="3">
    <source>
        <dbReference type="ARBA" id="ARBA00023015"/>
    </source>
</evidence>
<evidence type="ECO:0000256" key="2">
    <source>
        <dbReference type="ARBA" id="ARBA00022833"/>
    </source>
</evidence>
<comment type="caution">
    <text evidence="7">The sequence shown here is derived from an EMBL/GenBank/DDBJ whole genome shotgun (WGS) entry which is preliminary data.</text>
</comment>
<dbReference type="OrthoDB" id="2593732at2759"/>
<gene>
    <name evidence="7" type="ORF">OCU04_010324</name>
</gene>
<keyword evidence="3" id="KW-0805">Transcription regulation</keyword>
<keyword evidence="6" id="KW-0539">Nucleus</keyword>
<dbReference type="PANTHER" id="PTHR36206:SF4">
    <property type="entry name" value="HYPOTHETICAL CONSERVED PROTEIN (EUROFUNG)-RELATED"/>
    <property type="match status" value="1"/>
</dbReference>
<protein>
    <recommendedName>
        <fullName evidence="9">Zn(2)-C6 fungal-type domain-containing protein</fullName>
    </recommendedName>
</protein>
<evidence type="ECO:0008006" key="9">
    <source>
        <dbReference type="Google" id="ProtNLM"/>
    </source>
</evidence>
<reference evidence="7" key="1">
    <citation type="submission" date="2022-11" db="EMBL/GenBank/DDBJ databases">
        <title>Genome Resource of Sclerotinia nivalis Strain SnTB1, a Plant Pathogen Isolated from American Ginseng.</title>
        <authorList>
            <person name="Fan S."/>
        </authorList>
    </citation>
    <scope>NUCLEOTIDE SEQUENCE</scope>
    <source>
        <strain evidence="7">SnTB1</strain>
    </source>
</reference>
<keyword evidence="1" id="KW-0479">Metal-binding</keyword>
<evidence type="ECO:0000256" key="5">
    <source>
        <dbReference type="ARBA" id="ARBA00023163"/>
    </source>
</evidence>